<comment type="caution">
    <text evidence="3">The sequence shown here is derived from an EMBL/GenBank/DDBJ whole genome shotgun (WGS) entry which is preliminary data.</text>
</comment>
<evidence type="ECO:0000313" key="4">
    <source>
        <dbReference type="Proteomes" id="UP000518752"/>
    </source>
</evidence>
<dbReference type="OrthoDB" id="446113at2759"/>
<dbReference type="InterPro" id="IPR012677">
    <property type="entry name" value="Nucleotide-bd_a/b_plait_sf"/>
</dbReference>
<organism evidence="3 4">
    <name type="scientific">Collybiopsis confluens</name>
    <dbReference type="NCBI Taxonomy" id="2823264"/>
    <lineage>
        <taxon>Eukaryota</taxon>
        <taxon>Fungi</taxon>
        <taxon>Dikarya</taxon>
        <taxon>Basidiomycota</taxon>
        <taxon>Agaricomycotina</taxon>
        <taxon>Agaricomycetes</taxon>
        <taxon>Agaricomycetidae</taxon>
        <taxon>Agaricales</taxon>
        <taxon>Marasmiineae</taxon>
        <taxon>Omphalotaceae</taxon>
        <taxon>Collybiopsis</taxon>
    </lineage>
</organism>
<accession>A0A8H5GKJ6</accession>
<feature type="domain" description="RRM" evidence="2">
    <location>
        <begin position="62"/>
        <end position="100"/>
    </location>
</feature>
<dbReference type="GO" id="GO:0003723">
    <property type="term" value="F:RNA binding"/>
    <property type="evidence" value="ECO:0007669"/>
    <property type="project" value="InterPro"/>
</dbReference>
<protein>
    <recommendedName>
        <fullName evidence="2">RRM domain-containing protein</fullName>
    </recommendedName>
</protein>
<evidence type="ECO:0000256" key="1">
    <source>
        <dbReference type="SAM" id="MobiDB-lite"/>
    </source>
</evidence>
<dbReference type="Proteomes" id="UP000518752">
    <property type="component" value="Unassembled WGS sequence"/>
</dbReference>
<keyword evidence="4" id="KW-1185">Reference proteome</keyword>
<feature type="region of interest" description="Disordered" evidence="1">
    <location>
        <begin position="369"/>
        <end position="392"/>
    </location>
</feature>
<dbReference type="EMBL" id="JAACJN010000149">
    <property type="protein sequence ID" value="KAF5366688.1"/>
    <property type="molecule type" value="Genomic_DNA"/>
</dbReference>
<sequence length="392" mass="41929">MSSSNTRSTYERLARPSRVSLPLGDEPAISISTVDLDLEFDRPLGPYVDNDGGGASILSTQHVKVPVGKHCGFVQFVCKADARRAIEKMQGFPIGGSRIRLSWGRNQYKAAQAAVQAAQAVTVQNQAASSRTHTILRRQCRAPSGTPSGDNHSSLWSSSAASPISNAMMTSNGVGGNMYSNVGAHHGNDIGNGRLYSEEKLRTAYLSGREDLVDSQSFASHPLDVGLSHSLDDLNEGGGNNHNFVVFFSGTSSSRPLSSSTSVGMRQGNCQLTTRLNFHPGSDVDSVVIGGGEGDGRVKFMFWLPTMADLHIVNDFHRYTATAPSSAESSPKKLTPLLEPPLGTIHFHFDTPRSSSTVGHQCGECETGGFESLRTPDTPFARPEIIGHTLGD</sequence>
<dbReference type="Pfam" id="PF00076">
    <property type="entry name" value="RRM_1"/>
    <property type="match status" value="1"/>
</dbReference>
<dbReference type="Gene3D" id="3.30.70.330">
    <property type="match status" value="1"/>
</dbReference>
<reference evidence="3 4" key="1">
    <citation type="journal article" date="2020" name="ISME J.">
        <title>Uncovering the hidden diversity of litter-decomposition mechanisms in mushroom-forming fungi.</title>
        <authorList>
            <person name="Floudas D."/>
            <person name="Bentzer J."/>
            <person name="Ahren D."/>
            <person name="Johansson T."/>
            <person name="Persson P."/>
            <person name="Tunlid A."/>
        </authorList>
    </citation>
    <scope>NUCLEOTIDE SEQUENCE [LARGE SCALE GENOMIC DNA]</scope>
    <source>
        <strain evidence="3 4">CBS 406.79</strain>
    </source>
</reference>
<name>A0A8H5GKJ6_9AGAR</name>
<dbReference type="AlphaFoldDB" id="A0A8H5GKJ6"/>
<dbReference type="InterPro" id="IPR000504">
    <property type="entry name" value="RRM_dom"/>
</dbReference>
<dbReference type="SUPFAM" id="SSF54928">
    <property type="entry name" value="RNA-binding domain, RBD"/>
    <property type="match status" value="1"/>
</dbReference>
<evidence type="ECO:0000313" key="3">
    <source>
        <dbReference type="EMBL" id="KAF5366688.1"/>
    </source>
</evidence>
<evidence type="ECO:0000259" key="2">
    <source>
        <dbReference type="Pfam" id="PF00076"/>
    </source>
</evidence>
<dbReference type="InterPro" id="IPR035979">
    <property type="entry name" value="RBD_domain_sf"/>
</dbReference>
<gene>
    <name evidence="3" type="ORF">D9757_013574</name>
</gene>
<proteinExistence type="predicted"/>